<gene>
    <name evidence="1" type="ORF">C1I93_00280</name>
</gene>
<reference evidence="1 2" key="1">
    <citation type="submission" date="2018-01" db="EMBL/GenBank/DDBJ databases">
        <title>Draft genome sequence of Jishengella endophytica.</title>
        <authorList>
            <person name="Sahin N."/>
            <person name="Ay H."/>
            <person name="Saygin H."/>
        </authorList>
    </citation>
    <scope>NUCLEOTIDE SEQUENCE [LARGE SCALE GENOMIC DNA]</scope>
    <source>
        <strain evidence="1 2">DSM 45430</strain>
    </source>
</reference>
<sequence length="500" mass="50984">MQTFRTALRVATAALLTLSAVGLTTAGAAAASPAAPSGVPAANLFDRLSPTVQKRMAGQVALVDAASVIRSAVEAGEPRGYAGLGLVDGHVTLWWKGSVPADIATAVRSVGKLAEVRVEPARYSGRELQAAAAKLRRVVAKDHADAAHTVRIKTDGSGLEVAVDTTGGAKVPALPATGVKTSTVAAEKLEQHATRFDDAAPWNGGARIWNGGGDLCTSGFGVRDLADDTPYVLTAAHCGPLGGEWFDGVGDPIGFIVERHGPHDIALLSAASAGSDVYVGGLHESTTVPVAGWTQVFPGQILCQSGQTTAEIHGEPICNLEVQFHYTDEQDLVEATQLDGGETGYGGDSGGPLYQVNPNGSVLAAGTHTSGAGTGIGFQDFATVRDDFGDIVPVTATAGPATCQVSYQVTTWSGGYTANVTIYNSAAAVNGWQLAWNLPAGSTITTPWNAAITQNGTAVTASNLAYNASIPNGGAVTFGFNATGTPHTPAPITLNGKTCA</sequence>
<dbReference type="AlphaFoldDB" id="A0A2W2DB63"/>
<dbReference type="OrthoDB" id="4413809at2"/>
<evidence type="ECO:0000313" key="1">
    <source>
        <dbReference type="EMBL" id="PZG01189.1"/>
    </source>
</evidence>
<dbReference type="GO" id="GO:0004252">
    <property type="term" value="F:serine-type endopeptidase activity"/>
    <property type="evidence" value="ECO:0007669"/>
    <property type="project" value="InterPro"/>
</dbReference>
<dbReference type="GO" id="GO:0004553">
    <property type="term" value="F:hydrolase activity, hydrolyzing O-glycosyl compounds"/>
    <property type="evidence" value="ECO:0007669"/>
    <property type="project" value="InterPro"/>
</dbReference>
<organism evidence="1 2">
    <name type="scientific">Micromonospora endophytica</name>
    <dbReference type="NCBI Taxonomy" id="515350"/>
    <lineage>
        <taxon>Bacteria</taxon>
        <taxon>Bacillati</taxon>
        <taxon>Actinomycetota</taxon>
        <taxon>Actinomycetes</taxon>
        <taxon>Micromonosporales</taxon>
        <taxon>Micromonosporaceae</taxon>
        <taxon>Micromonospora</taxon>
    </lineage>
</organism>
<dbReference type="InterPro" id="IPR033116">
    <property type="entry name" value="TRYPSIN_SER"/>
</dbReference>
<dbReference type="SUPFAM" id="SSF49384">
    <property type="entry name" value="Carbohydrate-binding domain"/>
    <property type="match status" value="1"/>
</dbReference>
<dbReference type="InterPro" id="IPR018114">
    <property type="entry name" value="TRYPSIN_HIS"/>
</dbReference>
<dbReference type="SMART" id="SM00637">
    <property type="entry name" value="CBD_II"/>
    <property type="match status" value="1"/>
</dbReference>
<dbReference type="Pfam" id="PF00553">
    <property type="entry name" value="CBM_2"/>
    <property type="match status" value="1"/>
</dbReference>
<dbReference type="InterPro" id="IPR009003">
    <property type="entry name" value="Peptidase_S1_PA"/>
</dbReference>
<dbReference type="InterPro" id="IPR008965">
    <property type="entry name" value="CBM2/CBM3_carb-bd_dom_sf"/>
</dbReference>
<dbReference type="Gene3D" id="2.40.10.10">
    <property type="entry name" value="Trypsin-like serine proteases"/>
    <property type="match status" value="2"/>
</dbReference>
<dbReference type="PROSITE" id="PS00134">
    <property type="entry name" value="TRYPSIN_HIS"/>
    <property type="match status" value="1"/>
</dbReference>
<dbReference type="PROSITE" id="PS00135">
    <property type="entry name" value="TRYPSIN_SER"/>
    <property type="match status" value="1"/>
</dbReference>
<comment type="caution">
    <text evidence="1">The sequence shown here is derived from an EMBL/GenBank/DDBJ whole genome shotgun (WGS) entry which is preliminary data.</text>
</comment>
<dbReference type="GO" id="GO:0030247">
    <property type="term" value="F:polysaccharide binding"/>
    <property type="evidence" value="ECO:0007669"/>
    <property type="project" value="UniProtKB-UniRule"/>
</dbReference>
<keyword evidence="2" id="KW-1185">Reference proteome</keyword>
<dbReference type="InterPro" id="IPR001919">
    <property type="entry name" value="CBD2"/>
</dbReference>
<dbReference type="GO" id="GO:0005975">
    <property type="term" value="P:carbohydrate metabolic process"/>
    <property type="evidence" value="ECO:0007669"/>
    <property type="project" value="InterPro"/>
</dbReference>
<accession>A0A2W2DB63</accession>
<dbReference type="InterPro" id="IPR012291">
    <property type="entry name" value="CBM2_carb-bd_dom_sf"/>
</dbReference>
<proteinExistence type="predicted"/>
<dbReference type="Proteomes" id="UP000248627">
    <property type="component" value="Unassembled WGS sequence"/>
</dbReference>
<dbReference type="SUPFAM" id="SSF50494">
    <property type="entry name" value="Trypsin-like serine proteases"/>
    <property type="match status" value="1"/>
</dbReference>
<dbReference type="PROSITE" id="PS51173">
    <property type="entry name" value="CBM2"/>
    <property type="match status" value="1"/>
</dbReference>
<dbReference type="EMBL" id="POTX01000001">
    <property type="protein sequence ID" value="PZG01189.1"/>
    <property type="molecule type" value="Genomic_DNA"/>
</dbReference>
<dbReference type="GO" id="GO:0006508">
    <property type="term" value="P:proteolysis"/>
    <property type="evidence" value="ECO:0007669"/>
    <property type="project" value="InterPro"/>
</dbReference>
<name>A0A2W2DB63_9ACTN</name>
<dbReference type="Gene3D" id="2.60.40.290">
    <property type="match status" value="1"/>
</dbReference>
<dbReference type="InterPro" id="IPR043504">
    <property type="entry name" value="Peptidase_S1_PA_chymotrypsin"/>
</dbReference>
<evidence type="ECO:0000313" key="2">
    <source>
        <dbReference type="Proteomes" id="UP000248627"/>
    </source>
</evidence>
<dbReference type="RefSeq" id="WP_111241138.1">
    <property type="nucleotide sequence ID" value="NZ_AP023358.1"/>
</dbReference>
<protein>
    <submittedName>
        <fullName evidence="1">Peptidase</fullName>
    </submittedName>
</protein>